<reference evidence="2" key="1">
    <citation type="submission" date="2020-07" db="EMBL/GenBank/DDBJ databases">
        <authorList>
            <person name="Pettersson B.M.F."/>
            <person name="Behra P.R.K."/>
            <person name="Ramesh M."/>
            <person name="Das S."/>
            <person name="Dasgupta S."/>
            <person name="Kirsebom L.A."/>
        </authorList>
    </citation>
    <scope>NUCLEOTIDE SEQUENCE</scope>
    <source>
        <strain evidence="2">DSM 45406</strain>
    </source>
</reference>
<dbReference type="PANTHER" id="PTHR38113:SF2">
    <property type="entry name" value="DUF2293 DOMAIN-CONTAINING PROTEIN"/>
    <property type="match status" value="1"/>
</dbReference>
<sequence length="341" mass="37389">MANLQTRIARIAEATLAARGFVVPVDVLIGLGWLAETNVDRWQWGRVTSLDRCISVEAAMTAEALETLRAWAVGQGLQAWETDYGELRFTAAADPTAERAFRTRWAAAEQPAPEAPRKPPTRLTVIAALNAWTCSRCGESGDLLLKGDSGGICLDCADLGRLVFLPSGDAALTRRARKASRLSAVVVRWNVRRNRYERQGILAENDAIEQAAAQCLEDADVRAASRDRDRSRRAAMDEEFRDRFADAIREQFPGCPPARAAAIASHAALRGSGRVGRSAAGRDLTPGAIRLAVTASVRHVDTEYDDLLMVGLERDEARERVRDRVDAIMAAWRDGVTLLER</sequence>
<dbReference type="RefSeq" id="WP_043405304.1">
    <property type="nucleotide sequence ID" value="NZ_CP092427.2"/>
</dbReference>
<dbReference type="EMBL" id="CP092427">
    <property type="protein sequence ID" value="ULP37646.2"/>
    <property type="molecule type" value="Genomic_DNA"/>
</dbReference>
<dbReference type="Pfam" id="PF10056">
    <property type="entry name" value="DUF2293"/>
    <property type="match status" value="1"/>
</dbReference>
<dbReference type="AlphaFoldDB" id="A0A9X2YCE6"/>
<accession>A0A9X2YCE6</accession>
<reference evidence="3" key="3">
    <citation type="submission" date="2022-08" db="EMBL/GenBank/DDBJ databases">
        <title>Whole genome sequencing of non-tuberculosis mycobacteria type-strains.</title>
        <authorList>
            <person name="Igarashi Y."/>
            <person name="Osugi A."/>
            <person name="Mitarai S."/>
        </authorList>
    </citation>
    <scope>NUCLEOTIDE SEQUENCE</scope>
    <source>
        <strain evidence="3">JCM 16372</strain>
    </source>
</reference>
<dbReference type="InterPro" id="IPR018744">
    <property type="entry name" value="DUF2293"/>
</dbReference>
<keyword evidence="4" id="KW-1185">Reference proteome</keyword>
<evidence type="ECO:0000313" key="5">
    <source>
        <dbReference type="Proteomes" id="UP001140272"/>
    </source>
</evidence>
<feature type="domain" description="DUF2293" evidence="1">
    <location>
        <begin position="247"/>
        <end position="333"/>
    </location>
</feature>
<evidence type="ECO:0000313" key="3">
    <source>
        <dbReference type="EMBL" id="ULP37646.2"/>
    </source>
</evidence>
<reference evidence="2" key="2">
    <citation type="journal article" date="2022" name="BMC Genomics">
        <title>Comparative genome analysis of mycobacteria focusing on tRNA and non-coding RNA.</title>
        <authorList>
            <person name="Behra P.R.K."/>
            <person name="Pettersson B.M.F."/>
            <person name="Ramesh M."/>
            <person name="Das S."/>
            <person name="Dasgupta S."/>
            <person name="Kirsebom L.A."/>
        </authorList>
    </citation>
    <scope>NUCLEOTIDE SEQUENCE</scope>
    <source>
        <strain evidence="2">DSM 45406</strain>
    </source>
</reference>
<evidence type="ECO:0000259" key="1">
    <source>
        <dbReference type="Pfam" id="PF10056"/>
    </source>
</evidence>
<evidence type="ECO:0000313" key="4">
    <source>
        <dbReference type="Proteomes" id="UP001055159"/>
    </source>
</evidence>
<dbReference type="Proteomes" id="UP001140272">
    <property type="component" value="Unassembled WGS sequence"/>
</dbReference>
<proteinExistence type="predicted"/>
<dbReference type="EMBL" id="JACKRN010000324">
    <property type="protein sequence ID" value="MCV7070588.1"/>
    <property type="molecule type" value="Genomic_DNA"/>
</dbReference>
<organism evidence="2 5">
    <name type="scientific">Mycolicibacterium rufum</name>
    <dbReference type="NCBI Taxonomy" id="318424"/>
    <lineage>
        <taxon>Bacteria</taxon>
        <taxon>Bacillati</taxon>
        <taxon>Actinomycetota</taxon>
        <taxon>Actinomycetes</taxon>
        <taxon>Mycobacteriales</taxon>
        <taxon>Mycobacteriaceae</taxon>
        <taxon>Mycolicibacterium</taxon>
    </lineage>
</organism>
<evidence type="ECO:0000313" key="2">
    <source>
        <dbReference type="EMBL" id="MCV7070588.1"/>
    </source>
</evidence>
<dbReference type="PANTHER" id="PTHR38113">
    <property type="match status" value="1"/>
</dbReference>
<gene>
    <name evidence="2" type="ORF">H7H73_09135</name>
    <name evidence="3" type="ORF">MJO55_04205</name>
</gene>
<protein>
    <submittedName>
        <fullName evidence="2">DUF2293 domain-containing protein</fullName>
    </submittedName>
</protein>
<name>A0A9X2YCE6_9MYCO</name>
<dbReference type="Proteomes" id="UP001055159">
    <property type="component" value="Chromosome"/>
</dbReference>